<sequence length="214" mass="25226">MKLTFSLLAVANARPTPTQLFEKAFVEIVDYFDQNLRTFQNYVDLLDVNYNYELLWDFCHDELELDYEVDLDHDSFIGCGKAVANLFGYAHIGFSYWETFFDILWKNADVDQSGVVVWDEWRNTEAVLAAIYSKLTLDEFDDNSDGVMNNQELAAFVRENFDDGLPEDEKELRRELMHDIWKMSQLDGDDQNGDIFEISQFWMNFWNLLIEDLE</sequence>
<evidence type="ECO:0000313" key="2">
    <source>
        <dbReference type="EMBL" id="CBY33458.1"/>
    </source>
</evidence>
<dbReference type="Proteomes" id="UP000011014">
    <property type="component" value="Unassembled WGS sequence"/>
</dbReference>
<reference evidence="2" key="1">
    <citation type="journal article" date="2010" name="Science">
        <title>Plasticity of animal genome architecture unmasked by rapid evolution of a pelagic tunicate.</title>
        <authorList>
            <person name="Denoeud F."/>
            <person name="Henriet S."/>
            <person name="Mungpakdee S."/>
            <person name="Aury J.M."/>
            <person name="Da Silva C."/>
            <person name="Brinkmann H."/>
            <person name="Mikhaleva J."/>
            <person name="Olsen L.C."/>
            <person name="Jubin C."/>
            <person name="Canestro C."/>
            <person name="Bouquet J.M."/>
            <person name="Danks G."/>
            <person name="Poulain J."/>
            <person name="Campsteijn C."/>
            <person name="Adamski M."/>
            <person name="Cross I."/>
            <person name="Yadetie F."/>
            <person name="Muffato M."/>
            <person name="Louis A."/>
            <person name="Butcher S."/>
            <person name="Tsagkogeorga G."/>
            <person name="Konrad A."/>
            <person name="Singh S."/>
            <person name="Jensen M.F."/>
            <person name="Cong E.H."/>
            <person name="Eikeseth-Otteraa H."/>
            <person name="Noel B."/>
            <person name="Anthouard V."/>
            <person name="Porcel B.M."/>
            <person name="Kachouri-Lafond R."/>
            <person name="Nishino A."/>
            <person name="Ugolini M."/>
            <person name="Chourrout P."/>
            <person name="Nishida H."/>
            <person name="Aasland R."/>
            <person name="Huzurbazar S."/>
            <person name="Westhof E."/>
            <person name="Delsuc F."/>
            <person name="Lehrach H."/>
            <person name="Reinhardt R."/>
            <person name="Weissenbach J."/>
            <person name="Roy S.W."/>
            <person name="Artiguenave F."/>
            <person name="Postlethwait J.H."/>
            <person name="Manak J.R."/>
            <person name="Thompson E.M."/>
            <person name="Jaillon O."/>
            <person name="Du Pasquier L."/>
            <person name="Boudinot P."/>
            <person name="Liberles D.A."/>
            <person name="Volff J.N."/>
            <person name="Philippe H."/>
            <person name="Lenhard B."/>
            <person name="Roest Crollius H."/>
            <person name="Wincker P."/>
            <person name="Chourrout D."/>
        </authorList>
    </citation>
    <scope>NUCLEOTIDE SEQUENCE [LARGE SCALE GENOMIC DNA]</scope>
</reference>
<proteinExistence type="predicted"/>
<dbReference type="InterPro" id="IPR018247">
    <property type="entry name" value="EF_Hand_1_Ca_BS"/>
</dbReference>
<dbReference type="EMBL" id="FN654418">
    <property type="protein sequence ID" value="CBY33458.1"/>
    <property type="molecule type" value="Genomic_DNA"/>
</dbReference>
<dbReference type="InterPro" id="IPR011992">
    <property type="entry name" value="EF-hand-dom_pair"/>
</dbReference>
<dbReference type="PROSITE" id="PS00018">
    <property type="entry name" value="EF_HAND_1"/>
    <property type="match status" value="1"/>
</dbReference>
<evidence type="ECO:0000256" key="1">
    <source>
        <dbReference type="ARBA" id="ARBA00022837"/>
    </source>
</evidence>
<organism evidence="2">
    <name type="scientific">Oikopleura dioica</name>
    <name type="common">Tunicate</name>
    <dbReference type="NCBI Taxonomy" id="34765"/>
    <lineage>
        <taxon>Eukaryota</taxon>
        <taxon>Metazoa</taxon>
        <taxon>Chordata</taxon>
        <taxon>Tunicata</taxon>
        <taxon>Appendicularia</taxon>
        <taxon>Copelata</taxon>
        <taxon>Oikopleuridae</taxon>
        <taxon>Oikopleura</taxon>
    </lineage>
</organism>
<name>E4YD41_OIKDI</name>
<gene>
    <name evidence="2" type="ORF">GSOID_T00021369001</name>
</gene>
<dbReference type="SUPFAM" id="SSF47473">
    <property type="entry name" value="EF-hand"/>
    <property type="match status" value="1"/>
</dbReference>
<dbReference type="Gene3D" id="1.10.238.10">
    <property type="entry name" value="EF-hand"/>
    <property type="match status" value="1"/>
</dbReference>
<protein>
    <recommendedName>
        <fullName evidence="3">EF-hand domain-containing protein</fullName>
    </recommendedName>
</protein>
<dbReference type="AlphaFoldDB" id="E4YD41"/>
<keyword evidence="1" id="KW-0106">Calcium</keyword>
<evidence type="ECO:0008006" key="3">
    <source>
        <dbReference type="Google" id="ProtNLM"/>
    </source>
</evidence>
<accession>E4YD41</accession>